<dbReference type="Pfam" id="PF04954">
    <property type="entry name" value="SIP"/>
    <property type="match status" value="1"/>
</dbReference>
<gene>
    <name evidence="2" type="ORF">HEB94_003478</name>
</gene>
<reference evidence="2" key="1">
    <citation type="submission" date="2020-10" db="EMBL/GenBank/DDBJ databases">
        <title>Sequencing the genomes of 1000 actinobacteria strains.</title>
        <authorList>
            <person name="Klenk H.-P."/>
        </authorList>
    </citation>
    <scope>NUCLEOTIDE SEQUENCE</scope>
    <source>
        <strain evidence="2">DSM 45354</strain>
    </source>
</reference>
<proteinExistence type="predicted"/>
<accession>A0A927RC07</accession>
<evidence type="ECO:0000313" key="3">
    <source>
        <dbReference type="Proteomes" id="UP000638648"/>
    </source>
</evidence>
<evidence type="ECO:0000313" key="2">
    <source>
        <dbReference type="EMBL" id="MBE1606630.1"/>
    </source>
</evidence>
<dbReference type="Gene3D" id="2.40.30.10">
    <property type="entry name" value="Translation factors"/>
    <property type="match status" value="1"/>
</dbReference>
<dbReference type="InterPro" id="IPR017927">
    <property type="entry name" value="FAD-bd_FR_type"/>
</dbReference>
<keyword evidence="3" id="KW-1185">Reference proteome</keyword>
<dbReference type="InterPro" id="IPR017938">
    <property type="entry name" value="Riboflavin_synthase-like_b-brl"/>
</dbReference>
<name>A0A927RC07_9ACTN</name>
<dbReference type="InterPro" id="IPR039261">
    <property type="entry name" value="FNR_nucleotide-bd"/>
</dbReference>
<dbReference type="EMBL" id="JADBEM010000001">
    <property type="protein sequence ID" value="MBE1606630.1"/>
    <property type="molecule type" value="Genomic_DNA"/>
</dbReference>
<organism evidence="2 3">
    <name type="scientific">Actinopolymorpha pittospori</name>
    <dbReference type="NCBI Taxonomy" id="648752"/>
    <lineage>
        <taxon>Bacteria</taxon>
        <taxon>Bacillati</taxon>
        <taxon>Actinomycetota</taxon>
        <taxon>Actinomycetes</taxon>
        <taxon>Propionibacteriales</taxon>
        <taxon>Actinopolymorphaceae</taxon>
        <taxon>Actinopolymorpha</taxon>
    </lineage>
</organism>
<dbReference type="RefSeq" id="WP_192750722.1">
    <property type="nucleotide sequence ID" value="NZ_BAABJL010000052.1"/>
</dbReference>
<protein>
    <submittedName>
        <fullName evidence="2">NADPH-dependent ferric siderophore reductase</fullName>
    </submittedName>
</protein>
<comment type="caution">
    <text evidence="2">The sequence shown here is derived from an EMBL/GenBank/DDBJ whole genome shotgun (WGS) entry which is preliminary data.</text>
</comment>
<sequence length="299" mass="32956">MTARLPVRFVEVVDVHRLTPHMVRITFGGEDLATSIAEIPTTEPDQQMKLYFPRAGQRRPRMPEPDTEGDFMRWYAAYGAIPEPERPWMRSFTIRRVRPGEGLVDVDFVLHDDAGPAARWAQSARPGDTLGMFGPSATFARSTPLSASVAAADWLLLAGDETALPAIGTLVEWLPSGTRALAYLEVRDAAEEQRFETRGDLTLHWSHRGDVSPGHGTLLLDAVRGAEFPPGSVFAWIAGESAAVRSLRRHLVDERGVAKQAIDFSGYWRLRLSQDDAPTTEDLAEAQERLALAASDPST</sequence>
<dbReference type="GO" id="GO:0016491">
    <property type="term" value="F:oxidoreductase activity"/>
    <property type="evidence" value="ECO:0007669"/>
    <property type="project" value="InterPro"/>
</dbReference>
<dbReference type="PROSITE" id="PS51384">
    <property type="entry name" value="FAD_FR"/>
    <property type="match status" value="1"/>
</dbReference>
<dbReference type="Pfam" id="PF08021">
    <property type="entry name" value="FAD_binding_9"/>
    <property type="match status" value="1"/>
</dbReference>
<dbReference type="AlphaFoldDB" id="A0A927RC07"/>
<dbReference type="InterPro" id="IPR039374">
    <property type="entry name" value="SIP_fam"/>
</dbReference>
<dbReference type="InterPro" id="IPR007037">
    <property type="entry name" value="SIP_rossman_dom"/>
</dbReference>
<evidence type="ECO:0000259" key="1">
    <source>
        <dbReference type="PROSITE" id="PS51384"/>
    </source>
</evidence>
<dbReference type="CDD" id="cd06193">
    <property type="entry name" value="siderophore_interacting"/>
    <property type="match status" value="1"/>
</dbReference>
<dbReference type="InterPro" id="IPR013113">
    <property type="entry name" value="SIP_FAD-bd"/>
</dbReference>
<dbReference type="Proteomes" id="UP000638648">
    <property type="component" value="Unassembled WGS sequence"/>
</dbReference>
<dbReference type="PANTHER" id="PTHR30157:SF0">
    <property type="entry name" value="NADPH-DEPENDENT FERRIC-CHELATE REDUCTASE"/>
    <property type="match status" value="1"/>
</dbReference>
<dbReference type="SUPFAM" id="SSF63380">
    <property type="entry name" value="Riboflavin synthase domain-like"/>
    <property type="match status" value="1"/>
</dbReference>
<dbReference type="Gene3D" id="3.40.50.80">
    <property type="entry name" value="Nucleotide-binding domain of ferredoxin-NADP reductase (FNR) module"/>
    <property type="match status" value="1"/>
</dbReference>
<dbReference type="PANTHER" id="PTHR30157">
    <property type="entry name" value="FERRIC REDUCTASE, NADPH-DEPENDENT"/>
    <property type="match status" value="1"/>
</dbReference>
<feature type="domain" description="FAD-binding FR-type" evidence="1">
    <location>
        <begin position="5"/>
        <end position="142"/>
    </location>
</feature>